<dbReference type="CDD" id="cd20655">
    <property type="entry name" value="CYP93"/>
    <property type="match status" value="1"/>
</dbReference>
<evidence type="ECO:0000256" key="1">
    <source>
        <dbReference type="ARBA" id="ARBA00001971"/>
    </source>
</evidence>
<evidence type="ECO:0000256" key="10">
    <source>
        <dbReference type="ARBA" id="ARBA00023033"/>
    </source>
</evidence>
<feature type="transmembrane region" description="Helical" evidence="13">
    <location>
        <begin position="9"/>
        <end position="28"/>
    </location>
</feature>
<evidence type="ECO:0000256" key="6">
    <source>
        <dbReference type="ARBA" id="ARBA00022723"/>
    </source>
</evidence>
<keyword evidence="5 13" id="KW-0812">Transmembrane</keyword>
<evidence type="ECO:0000256" key="5">
    <source>
        <dbReference type="ARBA" id="ARBA00022692"/>
    </source>
</evidence>
<keyword evidence="11 13" id="KW-0472">Membrane</keyword>
<evidence type="ECO:0000256" key="11">
    <source>
        <dbReference type="ARBA" id="ARBA00023136"/>
    </source>
</evidence>
<dbReference type="InterPro" id="IPR001128">
    <property type="entry name" value="Cyt_P450"/>
</dbReference>
<accession>A0A922ADZ0</accession>
<evidence type="ECO:0000256" key="12">
    <source>
        <dbReference type="RuleBase" id="RU000461"/>
    </source>
</evidence>
<dbReference type="GO" id="GO:0020037">
    <property type="term" value="F:heme binding"/>
    <property type="evidence" value="ECO:0007669"/>
    <property type="project" value="InterPro"/>
</dbReference>
<name>A0A922ADZ0_CARIL</name>
<dbReference type="InterPro" id="IPR017972">
    <property type="entry name" value="Cyt_P450_CS"/>
</dbReference>
<evidence type="ECO:0008006" key="16">
    <source>
        <dbReference type="Google" id="ProtNLM"/>
    </source>
</evidence>
<comment type="similarity">
    <text evidence="3 12">Belongs to the cytochrome P450 family.</text>
</comment>
<dbReference type="InterPro" id="IPR051103">
    <property type="entry name" value="Plant_metabolite_P450s"/>
</dbReference>
<keyword evidence="9 12" id="KW-0408">Iron</keyword>
<dbReference type="FunFam" id="1.10.630.10:FF:000019">
    <property type="entry name" value="Cytochrome P450 family protein"/>
    <property type="match status" value="1"/>
</dbReference>
<keyword evidence="10 12" id="KW-0503">Monooxygenase</keyword>
<dbReference type="GO" id="GO:0016020">
    <property type="term" value="C:membrane"/>
    <property type="evidence" value="ECO:0007669"/>
    <property type="project" value="UniProtKB-SubCell"/>
</dbReference>
<dbReference type="PANTHER" id="PTHR24298">
    <property type="entry name" value="FLAVONOID 3'-MONOOXYGENASE-RELATED"/>
    <property type="match status" value="1"/>
</dbReference>
<dbReference type="PANTHER" id="PTHR24298:SF59">
    <property type="entry name" value="CYTOCHROME P450, FAMILY 705, SUBFAMILY A, POLYPEPTIDE 25-RELATED"/>
    <property type="match status" value="1"/>
</dbReference>
<comment type="caution">
    <text evidence="14">The sequence shown here is derived from an EMBL/GenBank/DDBJ whole genome shotgun (WGS) entry which is preliminary data.</text>
</comment>
<dbReference type="GO" id="GO:0016709">
    <property type="term" value="F:oxidoreductase activity, acting on paired donors, with incorporation or reduction of molecular oxygen, NAD(P)H as one donor, and incorporation of one atom of oxygen"/>
    <property type="evidence" value="ECO:0007669"/>
    <property type="project" value="TreeGrafter"/>
</dbReference>
<dbReference type="PROSITE" id="PS00086">
    <property type="entry name" value="CYTOCHROME_P450"/>
    <property type="match status" value="1"/>
</dbReference>
<dbReference type="AlphaFoldDB" id="A0A922ADZ0"/>
<comment type="subcellular location">
    <subcellularLocation>
        <location evidence="2">Membrane</location>
        <topology evidence="2">Single-pass membrane protein</topology>
    </subcellularLocation>
</comment>
<sequence>MASLTDTQYYLFCFFVWIFSTLLLRSLIRKPNNQEPAIGDLHLPPSPPALPLIGHLHLLGLTLYKSLHKLSLQYGPLLYLRLGPSRTLLVVSSASMATEVFKVNDLVFSDRPTIAFADELPKDVGGVGFFSAPYGEYWRFMRKLSMTQLLGARQIEQSRSIRQEEIARLLHSVLESADRGEVVDLGAELMKLTNNSTCRLAMSTRVSGENSEAEQIRELVKNSLQLASKVCFGDVLGPFKKLSFWLYGKQVADMDKRYDEILERIWKEHEEISGKKENEDLMDILLKVYRDDKAEFKMTRRHIKAFLRDLFVGGTSTSADVMQWTMSELINHPHMFRKIREEIESVVGTARLVEESDVSNLPYLQAVVKETLRLYPSVAVTTRECRENCKIKGYDIPQKTMVAINLYSVMQDPEVWDDPSEFRPERFLFSSKAQNHGQKENETRGQSLVDFVPFGAGRRGCPGSALAYSTMNSTIGALVQCFDWKIGSGGDEDKVDMEVNSGFGLSKAHSLVCLPVVHFNPFASSA</sequence>
<evidence type="ECO:0000256" key="2">
    <source>
        <dbReference type="ARBA" id="ARBA00004167"/>
    </source>
</evidence>
<comment type="cofactor">
    <cofactor evidence="1">
        <name>heme</name>
        <dbReference type="ChEBI" id="CHEBI:30413"/>
    </cofactor>
</comment>
<keyword evidence="7 13" id="KW-1133">Transmembrane helix</keyword>
<protein>
    <recommendedName>
        <fullName evidence="16">Cytochrome P450</fullName>
    </recommendedName>
</protein>
<evidence type="ECO:0000313" key="15">
    <source>
        <dbReference type="Proteomes" id="UP000811246"/>
    </source>
</evidence>
<dbReference type="EMBL" id="CM031837">
    <property type="protein sequence ID" value="KAG6679627.1"/>
    <property type="molecule type" value="Genomic_DNA"/>
</dbReference>
<dbReference type="Pfam" id="PF00067">
    <property type="entry name" value="p450"/>
    <property type="match status" value="1"/>
</dbReference>
<organism evidence="14 15">
    <name type="scientific">Carya illinoinensis</name>
    <name type="common">Pecan</name>
    <dbReference type="NCBI Taxonomy" id="32201"/>
    <lineage>
        <taxon>Eukaryota</taxon>
        <taxon>Viridiplantae</taxon>
        <taxon>Streptophyta</taxon>
        <taxon>Embryophyta</taxon>
        <taxon>Tracheophyta</taxon>
        <taxon>Spermatophyta</taxon>
        <taxon>Magnoliopsida</taxon>
        <taxon>eudicotyledons</taxon>
        <taxon>Gunneridae</taxon>
        <taxon>Pentapetalae</taxon>
        <taxon>rosids</taxon>
        <taxon>fabids</taxon>
        <taxon>Fagales</taxon>
        <taxon>Juglandaceae</taxon>
        <taxon>Carya</taxon>
    </lineage>
</organism>
<proteinExistence type="inferred from homology"/>
<gene>
    <name evidence="14" type="ORF">I3842_13G002200</name>
</gene>
<evidence type="ECO:0000256" key="9">
    <source>
        <dbReference type="ARBA" id="ARBA00023004"/>
    </source>
</evidence>
<keyword evidence="8 12" id="KW-0560">Oxidoreductase</keyword>
<dbReference type="GO" id="GO:0005506">
    <property type="term" value="F:iron ion binding"/>
    <property type="evidence" value="ECO:0007669"/>
    <property type="project" value="InterPro"/>
</dbReference>
<evidence type="ECO:0000256" key="3">
    <source>
        <dbReference type="ARBA" id="ARBA00010617"/>
    </source>
</evidence>
<keyword evidence="6 12" id="KW-0479">Metal-binding</keyword>
<evidence type="ECO:0000256" key="7">
    <source>
        <dbReference type="ARBA" id="ARBA00022989"/>
    </source>
</evidence>
<evidence type="ECO:0000256" key="13">
    <source>
        <dbReference type="SAM" id="Phobius"/>
    </source>
</evidence>
<dbReference type="Proteomes" id="UP000811246">
    <property type="component" value="Chromosome 13"/>
</dbReference>
<evidence type="ECO:0000256" key="8">
    <source>
        <dbReference type="ARBA" id="ARBA00023002"/>
    </source>
</evidence>
<reference evidence="14" key="1">
    <citation type="submission" date="2021-01" db="EMBL/GenBank/DDBJ databases">
        <authorList>
            <person name="Lovell J.T."/>
            <person name="Bentley N."/>
            <person name="Bhattarai G."/>
            <person name="Jenkins J.W."/>
            <person name="Sreedasyam A."/>
            <person name="Alarcon Y."/>
            <person name="Bock C."/>
            <person name="Boston L."/>
            <person name="Carlson J."/>
            <person name="Cervantes K."/>
            <person name="Clermont K."/>
            <person name="Krom N."/>
            <person name="Kubenka K."/>
            <person name="Mamidi S."/>
            <person name="Mattison C."/>
            <person name="Monteros M."/>
            <person name="Pisani C."/>
            <person name="Plott C."/>
            <person name="Rajasekar S."/>
            <person name="Rhein H.S."/>
            <person name="Rohla C."/>
            <person name="Song M."/>
            <person name="Hilaire R.S."/>
            <person name="Shu S."/>
            <person name="Wells L."/>
            <person name="Wang X."/>
            <person name="Webber J."/>
            <person name="Heerema R.J."/>
            <person name="Klein P."/>
            <person name="Conner P."/>
            <person name="Grauke L."/>
            <person name="Grimwood J."/>
            <person name="Schmutz J."/>
            <person name="Randall J.J."/>
        </authorList>
    </citation>
    <scope>NUCLEOTIDE SEQUENCE</scope>
    <source>
        <tissue evidence="14">Leaf</tissue>
    </source>
</reference>
<keyword evidence="4 12" id="KW-0349">Heme</keyword>
<evidence type="ECO:0000313" key="14">
    <source>
        <dbReference type="EMBL" id="KAG6679627.1"/>
    </source>
</evidence>
<evidence type="ECO:0000256" key="4">
    <source>
        <dbReference type="ARBA" id="ARBA00022617"/>
    </source>
</evidence>